<name>A0A2N3LF50_9BACI</name>
<protein>
    <submittedName>
        <fullName evidence="1">Uncharacterized protein</fullName>
    </submittedName>
</protein>
<sequence>MRVINEYFDPFMSLVNYDSTSQEYIIVTQEWDRHAGNYWGRSVDGFNTQDEAESWLHERRKQIEIEESF</sequence>
<dbReference type="OrthoDB" id="9895533at2"/>
<organism evidence="1 2">
    <name type="scientific">Heyndrickxia camelliae</name>
    <dbReference type="NCBI Taxonomy" id="1707093"/>
    <lineage>
        <taxon>Bacteria</taxon>
        <taxon>Bacillati</taxon>
        <taxon>Bacillota</taxon>
        <taxon>Bacilli</taxon>
        <taxon>Bacillales</taxon>
        <taxon>Bacillaceae</taxon>
        <taxon>Heyndrickxia</taxon>
    </lineage>
</organism>
<dbReference type="RefSeq" id="WP_101355936.1">
    <property type="nucleotide sequence ID" value="NZ_PIQO01000020.1"/>
</dbReference>
<keyword evidence="2" id="KW-1185">Reference proteome</keyword>
<dbReference type="EMBL" id="PIQO01000020">
    <property type="protein sequence ID" value="PKR83241.1"/>
    <property type="molecule type" value="Genomic_DNA"/>
</dbReference>
<accession>A0A2N3LF50</accession>
<reference evidence="1 2" key="1">
    <citation type="submission" date="2017-11" db="EMBL/GenBank/DDBJ databases">
        <title>Bacillus camelliae sp. nov., isolated from pu'er tea.</title>
        <authorList>
            <person name="Niu L."/>
        </authorList>
    </citation>
    <scope>NUCLEOTIDE SEQUENCE [LARGE SCALE GENOMIC DNA]</scope>
    <source>
        <strain evidence="1 2">7578-1</strain>
    </source>
</reference>
<dbReference type="Proteomes" id="UP000233440">
    <property type="component" value="Unassembled WGS sequence"/>
</dbReference>
<proteinExistence type="predicted"/>
<dbReference type="AlphaFoldDB" id="A0A2N3LF50"/>
<comment type="caution">
    <text evidence="1">The sequence shown here is derived from an EMBL/GenBank/DDBJ whole genome shotgun (WGS) entry which is preliminary data.</text>
</comment>
<evidence type="ECO:0000313" key="1">
    <source>
        <dbReference type="EMBL" id="PKR83241.1"/>
    </source>
</evidence>
<evidence type="ECO:0000313" key="2">
    <source>
        <dbReference type="Proteomes" id="UP000233440"/>
    </source>
</evidence>
<gene>
    <name evidence="1" type="ORF">CWO92_19755</name>
</gene>